<proteinExistence type="predicted"/>
<accession>A0ACC1A3A6</accession>
<name>A0ACC1A3A6_9ROSI</name>
<sequence length="203" mass="22566">MSPELVMKSIVPVVMVGVLGIYGLIFAVIISTRVNPKAKSYCLLDGYAHLSSGLAYGLVGLSTSMAITIVSDVGVSTVTLIGYYILIKYVSCFTSFVFKYRLERLKEPPKMATKDQCIHTVTHLSNNKIEEELKVKMPSLDEKYAMEPEEVGHELLLYSRLSSSPIEIPENNVLLEPSKKGQCWNEHKSRGCSRGVRGRKFSS</sequence>
<comment type="caution">
    <text evidence="1">The sequence shown here is derived from an EMBL/GenBank/DDBJ whole genome shotgun (WGS) entry which is preliminary data.</text>
</comment>
<gene>
    <name evidence="1" type="ORF">Patl1_23780</name>
</gene>
<dbReference type="Proteomes" id="UP001164250">
    <property type="component" value="Chromosome 13"/>
</dbReference>
<keyword evidence="2" id="KW-1185">Reference proteome</keyword>
<evidence type="ECO:0000313" key="1">
    <source>
        <dbReference type="EMBL" id="KAJ0080503.1"/>
    </source>
</evidence>
<protein>
    <submittedName>
        <fullName evidence="1">Uncharacterized protein</fullName>
    </submittedName>
</protein>
<reference evidence="2" key="1">
    <citation type="journal article" date="2023" name="G3 (Bethesda)">
        <title>Genome assembly and association tests identify interacting loci associated with vigor, precocity, and sex in interspecific pistachio rootstocks.</title>
        <authorList>
            <person name="Palmer W."/>
            <person name="Jacygrad E."/>
            <person name="Sagayaradj S."/>
            <person name="Cavanaugh K."/>
            <person name="Han R."/>
            <person name="Bertier L."/>
            <person name="Beede B."/>
            <person name="Kafkas S."/>
            <person name="Golino D."/>
            <person name="Preece J."/>
            <person name="Michelmore R."/>
        </authorList>
    </citation>
    <scope>NUCLEOTIDE SEQUENCE [LARGE SCALE GENOMIC DNA]</scope>
</reference>
<organism evidence="1 2">
    <name type="scientific">Pistacia atlantica</name>
    <dbReference type="NCBI Taxonomy" id="434234"/>
    <lineage>
        <taxon>Eukaryota</taxon>
        <taxon>Viridiplantae</taxon>
        <taxon>Streptophyta</taxon>
        <taxon>Embryophyta</taxon>
        <taxon>Tracheophyta</taxon>
        <taxon>Spermatophyta</taxon>
        <taxon>Magnoliopsida</taxon>
        <taxon>eudicotyledons</taxon>
        <taxon>Gunneridae</taxon>
        <taxon>Pentapetalae</taxon>
        <taxon>rosids</taxon>
        <taxon>malvids</taxon>
        <taxon>Sapindales</taxon>
        <taxon>Anacardiaceae</taxon>
        <taxon>Pistacia</taxon>
    </lineage>
</organism>
<evidence type="ECO:0000313" key="2">
    <source>
        <dbReference type="Proteomes" id="UP001164250"/>
    </source>
</evidence>
<dbReference type="EMBL" id="CM047909">
    <property type="protein sequence ID" value="KAJ0080503.1"/>
    <property type="molecule type" value="Genomic_DNA"/>
</dbReference>